<dbReference type="AlphaFoldDB" id="A0A8D9ESG3"/>
<dbReference type="EMBL" id="HBUF01563188">
    <property type="protein sequence ID" value="CAG6763349.1"/>
    <property type="molecule type" value="Transcribed_RNA"/>
</dbReference>
<name>A0A8D9ESG3_9HEMI</name>
<dbReference type="Gene3D" id="1.20.900.10">
    <property type="entry name" value="Dbl homology (DH) domain"/>
    <property type="match status" value="1"/>
</dbReference>
<dbReference type="Gene3D" id="2.30.29.30">
    <property type="entry name" value="Pleckstrin-homology domain (PH domain)/Phosphotyrosine-binding domain (PTB)"/>
    <property type="match status" value="1"/>
</dbReference>
<dbReference type="InterPro" id="IPR000219">
    <property type="entry name" value="DH_dom"/>
</dbReference>
<dbReference type="InterPro" id="IPR051092">
    <property type="entry name" value="FYVE_RhoGEF_PH"/>
</dbReference>
<dbReference type="SMART" id="SM00233">
    <property type="entry name" value="PH"/>
    <property type="match status" value="1"/>
</dbReference>
<dbReference type="Pfam" id="PF00169">
    <property type="entry name" value="PH"/>
    <property type="match status" value="1"/>
</dbReference>
<sequence length="539" mass="61144">MSVRRSLRLKKQCDGDESILSPTKTPQSTPLSKELRKMINQNSIMSVKTKNKFITDLDRHIEENNSQWKNKMRTKIIEEIIASEQSYVHQLEILIKFFMTPLKKVDYISSTECNTLFYNIESLERISRELTSQLTSDDNIGTAFINMAPYFKVYSLYAYNYNSVLQILQNISETNKKLSSFIGKQETRPEVSSKITALLITPIQRVPRYRLLLKEVLNYTTPDHPHYASITKALQLVTSTTDHINQLVLEQQHMTRLVEVQRNLAGGKPTIVVPGRQLVREGTLMKMSMKGGNKKASAVYIVLLSDMILYCKEWKVSEKLRCERVLPVSKCTVNKLMFKQGLFNLRCQSVSYILYSPTTSEEGNEWYNAIKKAIEEHQAKFQTLRKKYSSRKALKRKDLDKLNDAVTLKQKRKRKASDEDGDTSSDCGFHSPWKVLKLSSTLIPTTTSRVPKETQPAGPCTSQGGKQNTSETTPTNGGTKESPPASNMSYENAVASGNNEKSRVSASFTHTLMVQAKTVVTMLGESMKRYLLPSSNSAR</sequence>
<dbReference type="Pfam" id="PF00621">
    <property type="entry name" value="RhoGEF"/>
    <property type="match status" value="1"/>
</dbReference>
<feature type="domain" description="DH" evidence="3">
    <location>
        <begin position="72"/>
        <end position="247"/>
    </location>
</feature>
<dbReference type="SMART" id="SM00325">
    <property type="entry name" value="RhoGEF"/>
    <property type="match status" value="1"/>
</dbReference>
<organism evidence="4">
    <name type="scientific">Cacopsylla melanoneura</name>
    <dbReference type="NCBI Taxonomy" id="428564"/>
    <lineage>
        <taxon>Eukaryota</taxon>
        <taxon>Metazoa</taxon>
        <taxon>Ecdysozoa</taxon>
        <taxon>Arthropoda</taxon>
        <taxon>Hexapoda</taxon>
        <taxon>Insecta</taxon>
        <taxon>Pterygota</taxon>
        <taxon>Neoptera</taxon>
        <taxon>Paraneoptera</taxon>
        <taxon>Hemiptera</taxon>
        <taxon>Sternorrhyncha</taxon>
        <taxon>Psylloidea</taxon>
        <taxon>Psyllidae</taxon>
        <taxon>Psyllinae</taxon>
        <taxon>Cacopsylla</taxon>
    </lineage>
</organism>
<dbReference type="PROSITE" id="PS50003">
    <property type="entry name" value="PH_DOMAIN"/>
    <property type="match status" value="1"/>
</dbReference>
<feature type="region of interest" description="Disordered" evidence="1">
    <location>
        <begin position="405"/>
        <end position="426"/>
    </location>
</feature>
<dbReference type="GO" id="GO:0005085">
    <property type="term" value="F:guanyl-nucleotide exchange factor activity"/>
    <property type="evidence" value="ECO:0007669"/>
    <property type="project" value="InterPro"/>
</dbReference>
<dbReference type="GO" id="GO:0005737">
    <property type="term" value="C:cytoplasm"/>
    <property type="evidence" value="ECO:0007669"/>
    <property type="project" value="TreeGrafter"/>
</dbReference>
<feature type="region of interest" description="Disordered" evidence="1">
    <location>
        <begin position="444"/>
        <end position="489"/>
    </location>
</feature>
<dbReference type="InterPro" id="IPR011993">
    <property type="entry name" value="PH-like_dom_sf"/>
</dbReference>
<dbReference type="CDD" id="cd00160">
    <property type="entry name" value="RhoGEF"/>
    <property type="match status" value="1"/>
</dbReference>
<dbReference type="SUPFAM" id="SSF48065">
    <property type="entry name" value="DBL homology domain (DH-domain)"/>
    <property type="match status" value="1"/>
</dbReference>
<dbReference type="PANTHER" id="PTHR12673">
    <property type="entry name" value="FACIOGENITAL DYSPLASIA PROTEIN"/>
    <property type="match status" value="1"/>
</dbReference>
<evidence type="ECO:0000313" key="4">
    <source>
        <dbReference type="EMBL" id="CAG6763349.1"/>
    </source>
</evidence>
<dbReference type="InterPro" id="IPR001849">
    <property type="entry name" value="PH_domain"/>
</dbReference>
<evidence type="ECO:0000256" key="1">
    <source>
        <dbReference type="SAM" id="MobiDB-lite"/>
    </source>
</evidence>
<accession>A0A8D9ESG3</accession>
<proteinExistence type="predicted"/>
<dbReference type="PROSITE" id="PS50010">
    <property type="entry name" value="DH_2"/>
    <property type="match status" value="1"/>
</dbReference>
<protein>
    <submittedName>
        <fullName evidence="4">FYVE, RhoGEF and PH domain-containing protein 3</fullName>
    </submittedName>
</protein>
<feature type="domain" description="PH" evidence="2">
    <location>
        <begin position="277"/>
        <end position="375"/>
    </location>
</feature>
<evidence type="ECO:0000259" key="2">
    <source>
        <dbReference type="PROSITE" id="PS50003"/>
    </source>
</evidence>
<dbReference type="SUPFAM" id="SSF50729">
    <property type="entry name" value="PH domain-like"/>
    <property type="match status" value="1"/>
</dbReference>
<reference evidence="4" key="1">
    <citation type="submission" date="2021-05" db="EMBL/GenBank/DDBJ databases">
        <authorList>
            <person name="Alioto T."/>
            <person name="Alioto T."/>
            <person name="Gomez Garrido J."/>
        </authorList>
    </citation>
    <scope>NUCLEOTIDE SEQUENCE</scope>
</reference>
<dbReference type="InterPro" id="IPR035899">
    <property type="entry name" value="DBL_dom_sf"/>
</dbReference>
<feature type="compositionally biased region" description="Polar residues" evidence="1">
    <location>
        <begin position="460"/>
        <end position="489"/>
    </location>
</feature>
<evidence type="ECO:0000259" key="3">
    <source>
        <dbReference type="PROSITE" id="PS50010"/>
    </source>
</evidence>
<dbReference type="PANTHER" id="PTHR12673:SF159">
    <property type="entry name" value="LD03170P"/>
    <property type="match status" value="1"/>
</dbReference>